<feature type="transmembrane region" description="Helical" evidence="6">
    <location>
        <begin position="178"/>
        <end position="204"/>
    </location>
</feature>
<proteinExistence type="inferred from homology"/>
<dbReference type="InterPro" id="IPR052337">
    <property type="entry name" value="SAT4-like"/>
</dbReference>
<evidence type="ECO:0000256" key="4">
    <source>
        <dbReference type="ARBA" id="ARBA00023136"/>
    </source>
</evidence>
<comment type="caution">
    <text evidence="8">The sequence shown here is derived from an EMBL/GenBank/DDBJ whole genome shotgun (WGS) entry which is preliminary data.</text>
</comment>
<evidence type="ECO:0000313" key="9">
    <source>
        <dbReference type="Proteomes" id="UP001465668"/>
    </source>
</evidence>
<feature type="transmembrane region" description="Helical" evidence="6">
    <location>
        <begin position="136"/>
        <end position="158"/>
    </location>
</feature>
<evidence type="ECO:0000313" key="8">
    <source>
        <dbReference type="EMBL" id="KAK9775276.1"/>
    </source>
</evidence>
<comment type="subcellular location">
    <subcellularLocation>
        <location evidence="1">Membrane</location>
        <topology evidence="1">Multi-pass membrane protein</topology>
    </subcellularLocation>
</comment>
<dbReference type="EMBL" id="JARVKM010000035">
    <property type="protein sequence ID" value="KAK9775276.1"/>
    <property type="molecule type" value="Genomic_DNA"/>
</dbReference>
<gene>
    <name evidence="8" type="ORF">SCAR479_07952</name>
</gene>
<keyword evidence="3 6" id="KW-1133">Transmembrane helix</keyword>
<evidence type="ECO:0000256" key="3">
    <source>
        <dbReference type="ARBA" id="ARBA00022989"/>
    </source>
</evidence>
<feature type="transmembrane region" description="Helical" evidence="6">
    <location>
        <begin position="250"/>
        <end position="272"/>
    </location>
</feature>
<evidence type="ECO:0000256" key="5">
    <source>
        <dbReference type="ARBA" id="ARBA00038359"/>
    </source>
</evidence>
<comment type="similarity">
    <text evidence="5">Belongs to the SAT4 family.</text>
</comment>
<feature type="transmembrane region" description="Helical" evidence="6">
    <location>
        <begin position="216"/>
        <end position="238"/>
    </location>
</feature>
<evidence type="ECO:0000259" key="7">
    <source>
        <dbReference type="Pfam" id="PF20684"/>
    </source>
</evidence>
<evidence type="ECO:0000256" key="2">
    <source>
        <dbReference type="ARBA" id="ARBA00022692"/>
    </source>
</evidence>
<feature type="transmembrane region" description="Helical" evidence="6">
    <location>
        <begin position="63"/>
        <end position="83"/>
    </location>
</feature>
<feature type="transmembrane region" description="Helical" evidence="6">
    <location>
        <begin position="103"/>
        <end position="124"/>
    </location>
</feature>
<accession>A0ABR2XN89</accession>
<name>A0ABR2XN89_9PEZI</name>
<feature type="transmembrane region" description="Helical" evidence="6">
    <location>
        <begin position="20"/>
        <end position="43"/>
    </location>
</feature>
<reference evidence="8 9" key="1">
    <citation type="submission" date="2024-02" db="EMBL/GenBank/DDBJ databases">
        <title>First draft genome assembly of two strains of Seiridium cardinale.</title>
        <authorList>
            <person name="Emiliani G."/>
            <person name="Scali E."/>
        </authorList>
    </citation>
    <scope>NUCLEOTIDE SEQUENCE [LARGE SCALE GENOMIC DNA]</scope>
    <source>
        <strain evidence="8 9">BM-138-000479</strain>
    </source>
</reference>
<protein>
    <recommendedName>
        <fullName evidence="7">Rhodopsin domain-containing protein</fullName>
    </recommendedName>
</protein>
<evidence type="ECO:0000256" key="1">
    <source>
        <dbReference type="ARBA" id="ARBA00004141"/>
    </source>
</evidence>
<dbReference type="Proteomes" id="UP001465668">
    <property type="component" value="Unassembled WGS sequence"/>
</dbReference>
<dbReference type="InterPro" id="IPR049326">
    <property type="entry name" value="Rhodopsin_dom_fungi"/>
</dbReference>
<dbReference type="PANTHER" id="PTHR33048:SF15">
    <property type="entry name" value="INTEGRAL MEMBRANE PROTEIN"/>
    <property type="match status" value="1"/>
</dbReference>
<sequence length="355" mass="38902">MVTSPDSSISPTLRPGGLAKAMIIFTLVFLILNTGVVVLRVWLRAWMLRAGKVWGWDDTVICLSYIAYVPCSAYSILAAYHGVGSRDSKLNSTLSAKAASDLGYWEIGYAVSVNLAKASIALALMRMSVDRRYTIALWAFMISEMATSVICLITFWAICDPPGAQWNSSLGTCKSYTIIPTLSWPFSVVNILSDWACAIIPYLMIRKLNIKRSMKYSLVAVLAMGGLASVGAIVRVPYLKYYYIEQDRLYYFGYVNMFSMLENGLGIFAACLPPLNKLLLCFGRNNSSARTSGRAGASETIGGTPLSTCRLDTFVGTKNGSKGSSGRMGQCGEWNRLADDSSSRDLRLQPTSEFK</sequence>
<keyword evidence="4 6" id="KW-0472">Membrane</keyword>
<evidence type="ECO:0000256" key="6">
    <source>
        <dbReference type="SAM" id="Phobius"/>
    </source>
</evidence>
<feature type="domain" description="Rhodopsin" evidence="7">
    <location>
        <begin position="39"/>
        <end position="279"/>
    </location>
</feature>
<organism evidence="8 9">
    <name type="scientific">Seiridium cardinale</name>
    <dbReference type="NCBI Taxonomy" id="138064"/>
    <lineage>
        <taxon>Eukaryota</taxon>
        <taxon>Fungi</taxon>
        <taxon>Dikarya</taxon>
        <taxon>Ascomycota</taxon>
        <taxon>Pezizomycotina</taxon>
        <taxon>Sordariomycetes</taxon>
        <taxon>Xylariomycetidae</taxon>
        <taxon>Amphisphaeriales</taxon>
        <taxon>Sporocadaceae</taxon>
        <taxon>Seiridium</taxon>
    </lineage>
</organism>
<keyword evidence="2 6" id="KW-0812">Transmembrane</keyword>
<dbReference type="PANTHER" id="PTHR33048">
    <property type="entry name" value="PTH11-LIKE INTEGRAL MEMBRANE PROTEIN (AFU_ORTHOLOGUE AFUA_5G11245)"/>
    <property type="match status" value="1"/>
</dbReference>
<dbReference type="Pfam" id="PF20684">
    <property type="entry name" value="Fung_rhodopsin"/>
    <property type="match status" value="1"/>
</dbReference>
<keyword evidence="9" id="KW-1185">Reference proteome</keyword>